<feature type="compositionally biased region" description="Low complexity" evidence="6">
    <location>
        <begin position="1242"/>
        <end position="1259"/>
    </location>
</feature>
<feature type="compositionally biased region" description="Basic and acidic residues" evidence="6">
    <location>
        <begin position="1215"/>
        <end position="1227"/>
    </location>
</feature>
<feature type="compositionally biased region" description="Low complexity" evidence="6">
    <location>
        <begin position="565"/>
        <end position="575"/>
    </location>
</feature>
<feature type="compositionally biased region" description="Acidic residues" evidence="6">
    <location>
        <begin position="757"/>
        <end position="780"/>
    </location>
</feature>
<dbReference type="RefSeq" id="XP_033399896.1">
    <property type="nucleotide sequence ID" value="XM_033543018.1"/>
</dbReference>
<gene>
    <name evidence="9" type="ORF">K452DRAFT_306793</name>
</gene>
<dbReference type="Gene3D" id="2.30.29.30">
    <property type="entry name" value="Pleckstrin-homology domain (PH domain)/Phosphotyrosine-binding domain (PTB)"/>
    <property type="match status" value="1"/>
</dbReference>
<comment type="similarity">
    <text evidence="2">Belongs to the YSP2 family.</text>
</comment>
<dbReference type="SMART" id="SM00568">
    <property type="entry name" value="GRAM"/>
    <property type="match status" value="1"/>
</dbReference>
<feature type="compositionally biased region" description="Polar residues" evidence="6">
    <location>
        <begin position="354"/>
        <end position="366"/>
    </location>
</feature>
<feature type="region of interest" description="Disordered" evidence="6">
    <location>
        <begin position="530"/>
        <end position="601"/>
    </location>
</feature>
<feature type="region of interest" description="Disordered" evidence="6">
    <location>
        <begin position="162"/>
        <end position="388"/>
    </location>
</feature>
<feature type="compositionally biased region" description="Basic residues" evidence="6">
    <location>
        <begin position="1041"/>
        <end position="1050"/>
    </location>
</feature>
<dbReference type="GO" id="GO:0032541">
    <property type="term" value="C:cortical endoplasmic reticulum"/>
    <property type="evidence" value="ECO:0007669"/>
    <property type="project" value="TreeGrafter"/>
</dbReference>
<evidence type="ECO:0000256" key="5">
    <source>
        <dbReference type="ARBA" id="ARBA00023136"/>
    </source>
</evidence>
<feature type="region of interest" description="Disordered" evidence="6">
    <location>
        <begin position="1215"/>
        <end position="1259"/>
    </location>
</feature>
<evidence type="ECO:0000313" key="9">
    <source>
        <dbReference type="EMBL" id="KAF2144184.1"/>
    </source>
</evidence>
<reference evidence="9" key="1">
    <citation type="journal article" date="2020" name="Stud. Mycol.">
        <title>101 Dothideomycetes genomes: a test case for predicting lifestyles and emergence of pathogens.</title>
        <authorList>
            <person name="Haridas S."/>
            <person name="Albert R."/>
            <person name="Binder M."/>
            <person name="Bloem J."/>
            <person name="Labutti K."/>
            <person name="Salamov A."/>
            <person name="Andreopoulos B."/>
            <person name="Baker S."/>
            <person name="Barry K."/>
            <person name="Bills G."/>
            <person name="Bluhm B."/>
            <person name="Cannon C."/>
            <person name="Castanera R."/>
            <person name="Culley D."/>
            <person name="Daum C."/>
            <person name="Ezra D."/>
            <person name="Gonzalez J."/>
            <person name="Henrissat B."/>
            <person name="Kuo A."/>
            <person name="Liang C."/>
            <person name="Lipzen A."/>
            <person name="Lutzoni F."/>
            <person name="Magnuson J."/>
            <person name="Mondo S."/>
            <person name="Nolan M."/>
            <person name="Ohm R."/>
            <person name="Pangilinan J."/>
            <person name="Park H.-J."/>
            <person name="Ramirez L."/>
            <person name="Alfaro M."/>
            <person name="Sun H."/>
            <person name="Tritt A."/>
            <person name="Yoshinaga Y."/>
            <person name="Zwiers L.-H."/>
            <person name="Turgeon B."/>
            <person name="Goodwin S."/>
            <person name="Spatafora J."/>
            <person name="Crous P."/>
            <person name="Grigoriev I."/>
        </authorList>
    </citation>
    <scope>NUCLEOTIDE SEQUENCE</scope>
    <source>
        <strain evidence="9">CBS 121167</strain>
    </source>
</reference>
<evidence type="ECO:0000256" key="1">
    <source>
        <dbReference type="ARBA" id="ARBA00004167"/>
    </source>
</evidence>
<dbReference type="PANTHER" id="PTHR23319">
    <property type="entry name" value="GRAM DOMAIN CONTAINING 1B, ISOFORM E"/>
    <property type="match status" value="1"/>
</dbReference>
<feature type="domain" description="VASt" evidence="8">
    <location>
        <begin position="861"/>
        <end position="1034"/>
    </location>
</feature>
<organism evidence="9 10">
    <name type="scientific">Aplosporella prunicola CBS 121167</name>
    <dbReference type="NCBI Taxonomy" id="1176127"/>
    <lineage>
        <taxon>Eukaryota</taxon>
        <taxon>Fungi</taxon>
        <taxon>Dikarya</taxon>
        <taxon>Ascomycota</taxon>
        <taxon>Pezizomycotina</taxon>
        <taxon>Dothideomycetes</taxon>
        <taxon>Dothideomycetes incertae sedis</taxon>
        <taxon>Botryosphaeriales</taxon>
        <taxon>Aplosporellaceae</taxon>
        <taxon>Aplosporella</taxon>
    </lineage>
</organism>
<feature type="compositionally biased region" description="Low complexity" evidence="6">
    <location>
        <begin position="827"/>
        <end position="848"/>
    </location>
</feature>
<feature type="region of interest" description="Disordered" evidence="6">
    <location>
        <begin position="24"/>
        <end position="112"/>
    </location>
</feature>
<dbReference type="GO" id="GO:0032934">
    <property type="term" value="F:sterol binding"/>
    <property type="evidence" value="ECO:0007669"/>
    <property type="project" value="TreeGrafter"/>
</dbReference>
<dbReference type="InterPro" id="IPR004182">
    <property type="entry name" value="GRAM"/>
</dbReference>
<keyword evidence="3 7" id="KW-0812">Transmembrane</keyword>
<sequence length="1259" mass="133503">MDSSSDVGSVRSTTRFGLSKVFAGRRHRKSDSLTAPPLVPGIEDDAGGLRSSIDEALGKLRDKARSSSDSRRDSIDSPNRLSSLLRRARRHDEEAEAANSLEYELSHHGSEESLNLALHKSVASSLLTEDESEEPPVRPSLSPHQSHAGYLTLSSPLIASEAVDSTSSSLPTISDTEQSIDDTLAPKHASTLAEPQPSKRRGSSPARKLKDTFGTAKKPSTSKSATEHTKSASTGSGGGLGSLFSTGKRSRGSSKVDLVEEAPLESGEGPQASLKRTEAPDHIDTGRKPPTAPELGHGPTTILTPPTPTDANPNYFARPATAASASKADHKPSPSDPKVILAPSGNIVSRRARSSTNPPSRLSNSILAPLTPTVEETKTPGGTLTSPTTGFFSSVFSAAQNAATHLGSTITYPSQRNRSVTAPEIGTENTGAAGGEEVIGGASDTSEPEQPGSPEKKLAIETLGSGDLSLSQLGIAETGSENKDMASNAEMVGSRPLTPIISYADEASARAEDSAAAKAVSDAYLRGPAEGALNGERSRSLSAVSDSQAQPGPSGDLPETRVKRSGSMRSRLSGGRTRRHRGSSATTGTGVGPPLSHSTTTLTAGRTATGFAVASAKRNRDFHQQFRSVPEDDYLIDDYSAALQRDILLHGRLYVSEGHICFSSNILGWVTNLVISFDEVVTIEKKSTAVIFPNAIVIQTLHARNVFASLVSRDNTYDLLIGIWKISHPNLKSSLNGIILDPGAGNGDKTEKGEAPEVIEDGSEEGSEDEVYDEDDDEEAAASFEEPGEGSVAGSEVNAETQGGKSVSRKPSAVTVGQPANGGPVKDAGAAEAPAPGAPDAQDFPGPASHGETQCGDDGDHFPIVLMDTTIPAPLGKVYSMMFGPQSGTWMRKWLIDDQKSQDLQMEDDKQGLGESKKQFNYSFIKPLNAPIGPKQTKCIVTQTLDQFDLEKAVTVTCSTQNPDVPSGNIFLVKTKYCLMWGPGNSTRMVMNCTIEWSGKSWLKGPIEKGTNEGQLAYAKDLVAALRGAVSQKAGPSGGKPGKKGKKGRKKAESESPNGASTPAAAAPAEAKAADWGLLEPLHGILGPITDMLPGFINAQLVIVVLVLMVLIMSFRSPSKAKTPYGGLGVPGLATPQRVIAYEEMWRREESELWDWLEERVRMDRTSGMGMPAAPTVRKQDVRRMGEKLGDERMSQRQMEDAIRVTQERLEVLKQAVERKGPMKGDRMQSTPEGEELQQPLAEENTADAAAATESVKEV</sequence>
<dbReference type="InterPro" id="IPR011993">
    <property type="entry name" value="PH-like_dom_sf"/>
</dbReference>
<dbReference type="InterPro" id="IPR051482">
    <property type="entry name" value="Cholesterol_transport"/>
</dbReference>
<accession>A0A6A6BLM7</accession>
<dbReference type="Proteomes" id="UP000799438">
    <property type="component" value="Unassembled WGS sequence"/>
</dbReference>
<dbReference type="CDD" id="cd13220">
    <property type="entry name" value="PH-GRAM_GRAMDC"/>
    <property type="match status" value="1"/>
</dbReference>
<evidence type="ECO:0000256" key="3">
    <source>
        <dbReference type="ARBA" id="ARBA00022692"/>
    </source>
</evidence>
<protein>
    <recommendedName>
        <fullName evidence="8">VASt domain-containing protein</fullName>
    </recommendedName>
</protein>
<feature type="compositionally biased region" description="Basic and acidic residues" evidence="6">
    <location>
        <begin position="52"/>
        <end position="75"/>
    </location>
</feature>
<feature type="compositionally biased region" description="Polar residues" evidence="6">
    <location>
        <begin position="540"/>
        <end position="551"/>
    </location>
</feature>
<feature type="region of interest" description="Disordered" evidence="6">
    <location>
        <begin position="1030"/>
        <end position="1067"/>
    </location>
</feature>
<dbReference type="GeneID" id="54300515"/>
<keyword evidence="5 7" id="KW-0472">Membrane</keyword>
<dbReference type="GO" id="GO:0005886">
    <property type="term" value="C:plasma membrane"/>
    <property type="evidence" value="ECO:0007669"/>
    <property type="project" value="TreeGrafter"/>
</dbReference>
<comment type="subcellular location">
    <subcellularLocation>
        <location evidence="1">Membrane</location>
        <topology evidence="1">Single-pass membrane protein</topology>
    </subcellularLocation>
</comment>
<feature type="compositionally biased region" description="Low complexity" evidence="6">
    <location>
        <begin position="317"/>
        <end position="326"/>
    </location>
</feature>
<feature type="region of interest" description="Disordered" evidence="6">
    <location>
        <begin position="744"/>
        <end position="861"/>
    </location>
</feature>
<dbReference type="Pfam" id="PF02893">
    <property type="entry name" value="GRAM"/>
    <property type="match status" value="1"/>
</dbReference>
<evidence type="ECO:0000256" key="4">
    <source>
        <dbReference type="ARBA" id="ARBA00022989"/>
    </source>
</evidence>
<dbReference type="GO" id="GO:0032366">
    <property type="term" value="P:intracellular sterol transport"/>
    <property type="evidence" value="ECO:0007669"/>
    <property type="project" value="TreeGrafter"/>
</dbReference>
<dbReference type="GO" id="GO:0140268">
    <property type="term" value="C:endoplasmic reticulum-plasma membrane contact site"/>
    <property type="evidence" value="ECO:0007669"/>
    <property type="project" value="TreeGrafter"/>
</dbReference>
<dbReference type="OrthoDB" id="2162691at2759"/>
<feature type="compositionally biased region" description="Low complexity" evidence="6">
    <location>
        <begin position="379"/>
        <end position="388"/>
    </location>
</feature>
<feature type="compositionally biased region" description="Basic and acidic residues" evidence="6">
    <location>
        <begin position="275"/>
        <end position="287"/>
    </location>
</feature>
<dbReference type="PANTHER" id="PTHR23319:SF4">
    <property type="entry name" value="GRAM DOMAIN CONTAINING 1B, ISOFORM E"/>
    <property type="match status" value="1"/>
</dbReference>
<feature type="compositionally biased region" description="Polar residues" evidence="6">
    <location>
        <begin position="162"/>
        <end position="177"/>
    </location>
</feature>
<evidence type="ECO:0000313" key="10">
    <source>
        <dbReference type="Proteomes" id="UP000799438"/>
    </source>
</evidence>
<evidence type="ECO:0000259" key="8">
    <source>
        <dbReference type="PROSITE" id="PS51778"/>
    </source>
</evidence>
<feature type="transmembrane region" description="Helical" evidence="7">
    <location>
        <begin position="1095"/>
        <end position="1115"/>
    </location>
</feature>
<dbReference type="InterPro" id="IPR031968">
    <property type="entry name" value="VASt"/>
</dbReference>
<proteinExistence type="inferred from homology"/>
<dbReference type="GO" id="GO:0005739">
    <property type="term" value="C:mitochondrion"/>
    <property type="evidence" value="ECO:0007669"/>
    <property type="project" value="TreeGrafter"/>
</dbReference>
<evidence type="ECO:0000256" key="2">
    <source>
        <dbReference type="ARBA" id="ARBA00006582"/>
    </source>
</evidence>
<feature type="compositionally biased region" description="Low complexity" evidence="6">
    <location>
        <begin position="76"/>
        <end position="85"/>
    </location>
</feature>
<evidence type="ECO:0000256" key="6">
    <source>
        <dbReference type="SAM" id="MobiDB-lite"/>
    </source>
</evidence>
<evidence type="ECO:0000256" key="7">
    <source>
        <dbReference type="SAM" id="Phobius"/>
    </source>
</evidence>
<keyword evidence="10" id="KW-1185">Reference proteome</keyword>
<feature type="region of interest" description="Disordered" evidence="6">
    <location>
        <begin position="124"/>
        <end position="148"/>
    </location>
</feature>
<dbReference type="PROSITE" id="PS51778">
    <property type="entry name" value="VAST"/>
    <property type="match status" value="1"/>
</dbReference>
<dbReference type="GO" id="GO:0005789">
    <property type="term" value="C:endoplasmic reticulum membrane"/>
    <property type="evidence" value="ECO:0007669"/>
    <property type="project" value="TreeGrafter"/>
</dbReference>
<dbReference type="GO" id="GO:0120015">
    <property type="term" value="F:sterol transfer activity"/>
    <property type="evidence" value="ECO:0007669"/>
    <property type="project" value="TreeGrafter"/>
</dbReference>
<name>A0A6A6BLM7_9PEZI</name>
<keyword evidence="4 7" id="KW-1133">Transmembrane helix</keyword>
<dbReference type="AlphaFoldDB" id="A0A6A6BLM7"/>
<dbReference type="Pfam" id="PF16016">
    <property type="entry name" value="VASt"/>
    <property type="match status" value="1"/>
</dbReference>
<feature type="region of interest" description="Disordered" evidence="6">
    <location>
        <begin position="422"/>
        <end position="455"/>
    </location>
</feature>
<dbReference type="EMBL" id="ML995480">
    <property type="protein sequence ID" value="KAF2144184.1"/>
    <property type="molecule type" value="Genomic_DNA"/>
</dbReference>